<dbReference type="RefSeq" id="WP_192600011.1">
    <property type="nucleotide sequence ID" value="NZ_JADBEL010000025.1"/>
</dbReference>
<dbReference type="EMBL" id="JADBEL010000025">
    <property type="protein sequence ID" value="MBE1556362.1"/>
    <property type="molecule type" value="Genomic_DNA"/>
</dbReference>
<reference evidence="1" key="1">
    <citation type="submission" date="2020-10" db="EMBL/GenBank/DDBJ databases">
        <title>Genomic Encyclopedia of Type Strains, Phase IV (KMG-IV): sequencing the most valuable type-strain genomes for metagenomic binning, comparative biology and taxonomic classification.</title>
        <authorList>
            <person name="Goeker M."/>
        </authorList>
    </citation>
    <scope>NUCLEOTIDE SEQUENCE</scope>
    <source>
        <strain evidence="1">DSM 13886</strain>
    </source>
</reference>
<dbReference type="AlphaFoldDB" id="A0A927MNZ5"/>
<gene>
    <name evidence="1" type="ORF">H4683_003486</name>
</gene>
<organism evidence="1 2">
    <name type="scientific">Sporosarcina limicola</name>
    <dbReference type="NCBI Taxonomy" id="34101"/>
    <lineage>
        <taxon>Bacteria</taxon>
        <taxon>Bacillati</taxon>
        <taxon>Bacillota</taxon>
        <taxon>Bacilli</taxon>
        <taxon>Bacillales</taxon>
        <taxon>Caryophanaceae</taxon>
        <taxon>Sporosarcina</taxon>
    </lineage>
</organism>
<dbReference type="Proteomes" id="UP000658225">
    <property type="component" value="Unassembled WGS sequence"/>
</dbReference>
<name>A0A927MNZ5_9BACL</name>
<accession>A0A927MNZ5</accession>
<evidence type="ECO:0000313" key="2">
    <source>
        <dbReference type="Proteomes" id="UP000658225"/>
    </source>
</evidence>
<proteinExistence type="predicted"/>
<evidence type="ECO:0008006" key="3">
    <source>
        <dbReference type="Google" id="ProtNLM"/>
    </source>
</evidence>
<protein>
    <recommendedName>
        <fullName evidence="3">Transposase</fullName>
    </recommendedName>
</protein>
<keyword evidence="2" id="KW-1185">Reference proteome</keyword>
<sequence>MKKRQTIFSSLRKSSNFFKDIKKKLTGVKDPRNQSYITYSCDMLLLMVILKNVCNSETMRGMTNQFNKEVCISNFQTVLGLKNLEELPHYDTINNFLSELNLVEVENIRTYMIKELFKKRCFDNHKINGKDWGVIVDGTGLFCFDKKHCEHCLKRVFRNKETGEVEYMHHVLEAKLVVGNMVLSIGSEFIENESEDFDKQDCELNAFHRLAEKIKKTYNRLPICLLADSLYACEPVFKRCDQYKWNYMIRFKEGSIPSIAREFEALKKIEKENQSETICWVNEIAYKDRKLNVLEYRLLPKWVNKLATLTRSTCTSICKRVTLYQATDYSVIKTTEQITSTNPKLSYKRSA</sequence>
<comment type="caution">
    <text evidence="1">The sequence shown here is derived from an EMBL/GenBank/DDBJ whole genome shotgun (WGS) entry which is preliminary data.</text>
</comment>
<evidence type="ECO:0000313" key="1">
    <source>
        <dbReference type="EMBL" id="MBE1556362.1"/>
    </source>
</evidence>